<protein>
    <submittedName>
        <fullName evidence="2">Uncharacterized protein</fullName>
    </submittedName>
</protein>
<feature type="non-terminal residue" evidence="2">
    <location>
        <position position="111"/>
    </location>
</feature>
<proteinExistence type="predicted"/>
<feature type="compositionally biased region" description="Low complexity" evidence="1">
    <location>
        <begin position="58"/>
        <end position="80"/>
    </location>
</feature>
<feature type="compositionally biased region" description="Basic residues" evidence="1">
    <location>
        <begin position="1"/>
        <end position="12"/>
    </location>
</feature>
<organism evidence="2">
    <name type="scientific">Anthurium amnicola</name>
    <dbReference type="NCBI Taxonomy" id="1678845"/>
    <lineage>
        <taxon>Eukaryota</taxon>
        <taxon>Viridiplantae</taxon>
        <taxon>Streptophyta</taxon>
        <taxon>Embryophyta</taxon>
        <taxon>Tracheophyta</taxon>
        <taxon>Spermatophyta</taxon>
        <taxon>Magnoliopsida</taxon>
        <taxon>Liliopsida</taxon>
        <taxon>Araceae</taxon>
        <taxon>Pothoideae</taxon>
        <taxon>Potheae</taxon>
        <taxon>Anthurium</taxon>
    </lineage>
</organism>
<feature type="non-terminal residue" evidence="2">
    <location>
        <position position="1"/>
    </location>
</feature>
<gene>
    <name evidence="2" type="ORF">g.22049</name>
</gene>
<name>A0A1D1ZKB7_9ARAE</name>
<feature type="region of interest" description="Disordered" evidence="1">
    <location>
        <begin position="1"/>
        <end position="111"/>
    </location>
</feature>
<sequence length="111" mass="12039">RQAHLVRARRRPSAPPPDAPPHLSPLLPTLCPPPAVYGCSGIPRHGPQEMDPPYHIPTTTTTATALRHRPLPALASLTPLTRRKRQVPPAVPPSLHVPPPLYPPPLPPPPR</sequence>
<dbReference type="AlphaFoldDB" id="A0A1D1ZKB7"/>
<reference evidence="2" key="1">
    <citation type="submission" date="2015-07" db="EMBL/GenBank/DDBJ databases">
        <title>Transcriptome Assembly of Anthurium amnicola.</title>
        <authorList>
            <person name="Suzuki J."/>
        </authorList>
    </citation>
    <scope>NUCLEOTIDE SEQUENCE</scope>
</reference>
<accession>A0A1D1ZKB7</accession>
<dbReference type="EMBL" id="GDJX01000532">
    <property type="protein sequence ID" value="JAT67404.1"/>
    <property type="molecule type" value="Transcribed_RNA"/>
</dbReference>
<feature type="compositionally biased region" description="Pro residues" evidence="1">
    <location>
        <begin position="13"/>
        <end position="23"/>
    </location>
</feature>
<feature type="compositionally biased region" description="Pro residues" evidence="1">
    <location>
        <begin position="89"/>
        <end position="111"/>
    </location>
</feature>
<evidence type="ECO:0000313" key="2">
    <source>
        <dbReference type="EMBL" id="JAT67404.1"/>
    </source>
</evidence>
<evidence type="ECO:0000256" key="1">
    <source>
        <dbReference type="SAM" id="MobiDB-lite"/>
    </source>
</evidence>